<proteinExistence type="predicted"/>
<dbReference type="PANTHER" id="PTHR32063:SF78">
    <property type="entry name" value="ACRB_ACRD_ACRF FAMILY PROTEIN"/>
    <property type="match status" value="1"/>
</dbReference>
<dbReference type="InterPro" id="IPR027463">
    <property type="entry name" value="AcrB_DN_DC_subdom"/>
</dbReference>
<keyword evidence="1" id="KW-1133">Transmembrane helix</keyword>
<feature type="transmembrane region" description="Helical" evidence="1">
    <location>
        <begin position="960"/>
        <end position="982"/>
    </location>
</feature>
<dbReference type="EMBL" id="JAHZUY010000029">
    <property type="protein sequence ID" value="MBW8270109.1"/>
    <property type="molecule type" value="Genomic_DNA"/>
</dbReference>
<feature type="transmembrane region" description="Helical" evidence="1">
    <location>
        <begin position="431"/>
        <end position="451"/>
    </location>
</feature>
<keyword evidence="1" id="KW-0812">Transmembrane</keyword>
<evidence type="ECO:0000256" key="1">
    <source>
        <dbReference type="SAM" id="Phobius"/>
    </source>
</evidence>
<organism evidence="2 3">
    <name type="scientific">Caldovatus aquaticus</name>
    <dbReference type="NCBI Taxonomy" id="2865671"/>
    <lineage>
        <taxon>Bacteria</taxon>
        <taxon>Pseudomonadati</taxon>
        <taxon>Pseudomonadota</taxon>
        <taxon>Alphaproteobacteria</taxon>
        <taxon>Acetobacterales</taxon>
        <taxon>Roseomonadaceae</taxon>
        <taxon>Caldovatus</taxon>
    </lineage>
</organism>
<reference evidence="2 3" key="1">
    <citation type="submission" date="2021-08" db="EMBL/GenBank/DDBJ databases">
        <title>Caldovatus sediminis gen. nov., sp. nov., a moderately thermophilic bacterium isolated from a hot spring.</title>
        <authorList>
            <person name="Hu C.-J."/>
            <person name="Li W.-J."/>
            <person name="Xian W.-D."/>
        </authorList>
    </citation>
    <scope>NUCLEOTIDE SEQUENCE [LARGE SCALE GENOMIC DNA]</scope>
    <source>
        <strain evidence="2 3">SYSU G05006</strain>
    </source>
</reference>
<feature type="transmembrane region" description="Helical" evidence="1">
    <location>
        <begin position="12"/>
        <end position="32"/>
    </location>
</feature>
<protein>
    <submittedName>
        <fullName evidence="2">Efflux RND transporter permease subunit</fullName>
    </submittedName>
</protein>
<accession>A0ABS7F3P0</accession>
<keyword evidence="1" id="KW-0472">Membrane</keyword>
<dbReference type="SUPFAM" id="SSF82693">
    <property type="entry name" value="Multidrug efflux transporter AcrB pore domain, PN1, PN2, PC1 and PC2 subdomains"/>
    <property type="match status" value="3"/>
</dbReference>
<dbReference type="Gene3D" id="3.30.70.1430">
    <property type="entry name" value="Multidrug efflux transporter AcrB pore domain"/>
    <property type="match status" value="2"/>
</dbReference>
<dbReference type="Gene3D" id="1.20.1640.10">
    <property type="entry name" value="Multidrug efflux transporter AcrB transmembrane domain"/>
    <property type="match status" value="2"/>
</dbReference>
<dbReference type="SUPFAM" id="SSF82714">
    <property type="entry name" value="Multidrug efflux transporter AcrB TolC docking domain, DN and DC subdomains"/>
    <property type="match status" value="2"/>
</dbReference>
<feature type="transmembrane region" description="Helical" evidence="1">
    <location>
        <begin position="897"/>
        <end position="920"/>
    </location>
</feature>
<evidence type="ECO:0000313" key="3">
    <source>
        <dbReference type="Proteomes" id="UP001519924"/>
    </source>
</evidence>
<dbReference type="PRINTS" id="PR00702">
    <property type="entry name" value="ACRIFLAVINRP"/>
</dbReference>
<gene>
    <name evidence="2" type="ORF">K1J50_11490</name>
</gene>
<dbReference type="Gene3D" id="3.30.70.1320">
    <property type="entry name" value="Multidrug efflux transporter AcrB pore domain like"/>
    <property type="match status" value="1"/>
</dbReference>
<dbReference type="Proteomes" id="UP001519924">
    <property type="component" value="Unassembled WGS sequence"/>
</dbReference>
<feature type="transmembrane region" description="Helical" evidence="1">
    <location>
        <begin position="859"/>
        <end position="877"/>
    </location>
</feature>
<dbReference type="PANTHER" id="PTHR32063">
    <property type="match status" value="1"/>
</dbReference>
<evidence type="ECO:0000313" key="2">
    <source>
        <dbReference type="EMBL" id="MBW8270109.1"/>
    </source>
</evidence>
<name>A0ABS7F3P0_9PROT</name>
<dbReference type="Gene3D" id="3.30.2090.10">
    <property type="entry name" value="Multidrug efflux transporter AcrB TolC docking domain, DN and DC subdomains"/>
    <property type="match status" value="2"/>
</dbReference>
<sequence>MSLSEPFIRRPIATALFALGVALAGLVAYFALPIAPLPRVDLPTIVVQANQPGADPATMAASVAAPLERHLGAIAGVTEMTSTSSLGTTQIAVQFDLSRSIEGAARDVQAAISAAGADLPADLPNPPRFYKANPADAPVLIMALTSDTVPPGAVYDAADTLLAQHIARVPGVSRVAIGGSEQPAIRVSVDPLAANAAGVSLEQIRQAIRAANVTQPTGLVDGRDQAAAIAVNDRLTAPGEFGAIVLRAAQGAVVRLADVAEVALDVRDRRQGGSFDGRPAVLVLVFKQADANVIEVVDGVRALLPRLERWLPAGVQMRVVRDRTETIRASVREVQHALLIAVALVVGVVALFLRRASAVAAAGTAVPLSLLGTFAAMWLLGYSLNNLTLMALTISVGFVVDDAIVMIENMARLRGRGMEPLRAALEGARQIGFTVLSITLSLIAVFVPLLFMGGVTGRMLREFSAVLAIAVAISGVVSLTLTPAMAAHLGRGGPPPPPGLLECGFEAAMGALTRGYVRSLAWTLRFRRTMVALTVALVGVTVWLYVVVPKGFIPEQDTGLIFGGTVAAPDISFQAMQALQERVVQVLLRDPAVAAVGSQIGTGGGNASVSRGRLFVSLKPVEERGGATARQVVDRLRRPLSQIPGIQTFLRPVQDVWIGGRASNASYQYVLLSPDLEALGTWSEALLRRLRELPEVADVSSDQERTGLVARAVIDREAAARLGVSVAAIDAALNDAFAQRQVSTIYRSRNQYRVVLEVDPRLAQHPEQLAGIWVPSATGAQVPLGALVRVERTTAPLSVTHQGQFPAATLSFNLAPGVALDRAMAAVERAALEIGMPPEVRGEFAGNARAAQAQNRDQVLLILAAAVAIYIVLGVLYEHLLHPLTILSTLPTAGIGALLAMLATGTPFTLISLIGVLLLMGIVKKNGIMMVDFALEHERTEGIGGREAILAACRERFRPILMTTLAAMLGAVPLALASGAGAELRQPLGIAIIGGLALSQVLTLYTTPAVYLAFDGLGRRRRAGRPLPAPAE</sequence>
<feature type="transmembrane region" description="Helical" evidence="1">
    <location>
        <begin position="334"/>
        <end position="353"/>
    </location>
</feature>
<comment type="caution">
    <text evidence="2">The sequence shown here is derived from an EMBL/GenBank/DDBJ whole genome shotgun (WGS) entry which is preliminary data.</text>
</comment>
<dbReference type="Pfam" id="PF00873">
    <property type="entry name" value="ACR_tran"/>
    <property type="match status" value="1"/>
</dbReference>
<feature type="transmembrane region" description="Helical" evidence="1">
    <location>
        <begin position="463"/>
        <end position="487"/>
    </location>
</feature>
<dbReference type="Gene3D" id="3.30.70.1440">
    <property type="entry name" value="Multidrug efflux transporter AcrB pore domain"/>
    <property type="match status" value="1"/>
</dbReference>
<keyword evidence="3" id="KW-1185">Reference proteome</keyword>
<dbReference type="SUPFAM" id="SSF82866">
    <property type="entry name" value="Multidrug efflux transporter AcrB transmembrane domain"/>
    <property type="match status" value="2"/>
</dbReference>
<dbReference type="RefSeq" id="WP_220117854.1">
    <property type="nucleotide sequence ID" value="NZ_JAHZUY010000029.1"/>
</dbReference>
<feature type="transmembrane region" description="Helical" evidence="1">
    <location>
        <begin position="360"/>
        <end position="381"/>
    </location>
</feature>
<feature type="transmembrane region" description="Helical" evidence="1">
    <location>
        <begin position="529"/>
        <end position="548"/>
    </location>
</feature>
<feature type="transmembrane region" description="Helical" evidence="1">
    <location>
        <begin position="988"/>
        <end position="1014"/>
    </location>
</feature>
<dbReference type="InterPro" id="IPR001036">
    <property type="entry name" value="Acrflvin-R"/>
</dbReference>